<comment type="function">
    <text evidence="10">Catalyzes the folate-dependent formation of 5-methyl-uridine at position 54 (M-5-U54) in all tRNAs.</text>
</comment>
<dbReference type="EMBL" id="CP001804">
    <property type="protein sequence ID" value="ACY17128.1"/>
    <property type="molecule type" value="Genomic_DNA"/>
</dbReference>
<dbReference type="STRING" id="502025.Hoch_4637"/>
<evidence type="ECO:0000256" key="3">
    <source>
        <dbReference type="ARBA" id="ARBA00022603"/>
    </source>
</evidence>
<keyword evidence="3 10" id="KW-0489">Methyltransferase</keyword>
<dbReference type="NCBIfam" id="NF003739">
    <property type="entry name" value="PRK05335.1"/>
    <property type="match status" value="1"/>
</dbReference>
<evidence type="ECO:0000256" key="2">
    <source>
        <dbReference type="ARBA" id="ARBA00022490"/>
    </source>
</evidence>
<dbReference type="GO" id="GO:0030488">
    <property type="term" value="P:tRNA methylation"/>
    <property type="evidence" value="ECO:0007669"/>
    <property type="project" value="TreeGrafter"/>
</dbReference>
<dbReference type="InterPro" id="IPR036188">
    <property type="entry name" value="FAD/NAD-bd_sf"/>
</dbReference>
<sequence length="487" mass="52871">MSAAPSRFPTRADVTVIGGGLAGCEAAWQLAERGFFVSLVEMKPHLMSPAHQTPLLCELVCSNSLRSNEPSTGPGLLKRELRLAGSMVLACADEHRVPAGSALAVERFGFGRAVTTRLALHPRIRLERRALDALPEGPTILATGPLTGGKLAETIRSLTGGDRLYFYDAIAPIVSAESISPEHSFRASRWDKHGPKLTAGAPGDRADAKDDSVQSSEDGASGCSTGAEAGAEGDYINCPLDREQYEAFVREVLAARKVSPRSFEEPRYFEGCLPIEVLASRGPEVLRHGPMRPVGLTDPRTGRWPYAVVQLRPENRYLSAYNLVGFQTRLAYPEQQRIFRMIPGLGEAEFLRFGSIHRNTYIDAPTQLGPELELRARPDVRVAGLLTGVEGYIESCAMGLLAAWFMAARLRGQACPPPPPTTGFGGLYQHITASRDAGHSYAPTNVNFGLMPSLSGRVPKRVRRQRLSERAAGDFDTWLQSLAQQAA</sequence>
<keyword evidence="4 10" id="KW-0285">Flavoprotein</keyword>
<dbReference type="Proteomes" id="UP000001880">
    <property type="component" value="Chromosome"/>
</dbReference>
<keyword evidence="14" id="KW-1185">Reference proteome</keyword>
<evidence type="ECO:0000256" key="7">
    <source>
        <dbReference type="ARBA" id="ARBA00022827"/>
    </source>
</evidence>
<dbReference type="PANTHER" id="PTHR11806">
    <property type="entry name" value="GLUCOSE INHIBITED DIVISION PROTEIN A"/>
    <property type="match status" value="1"/>
</dbReference>
<keyword evidence="7 10" id="KW-0274">FAD</keyword>
<dbReference type="InterPro" id="IPR040131">
    <property type="entry name" value="MnmG_N"/>
</dbReference>
<dbReference type="PANTHER" id="PTHR11806:SF2">
    <property type="entry name" value="METHYLENETETRAHYDROFOLATE--TRNA-(URACIL-5-)-METHYLTRANSFERASE TRMFO"/>
    <property type="match status" value="1"/>
</dbReference>
<feature type="region of interest" description="Disordered" evidence="11">
    <location>
        <begin position="185"/>
        <end position="228"/>
    </location>
</feature>
<evidence type="ECO:0000313" key="13">
    <source>
        <dbReference type="EMBL" id="ACY17128.1"/>
    </source>
</evidence>
<keyword evidence="9 10" id="KW-0520">NAD</keyword>
<evidence type="ECO:0000256" key="10">
    <source>
        <dbReference type="HAMAP-Rule" id="MF_01037"/>
    </source>
</evidence>
<organism evidence="13 14">
    <name type="scientific">Haliangium ochraceum (strain DSM 14365 / JCM 11303 / SMP-2)</name>
    <dbReference type="NCBI Taxonomy" id="502025"/>
    <lineage>
        <taxon>Bacteria</taxon>
        <taxon>Pseudomonadati</taxon>
        <taxon>Myxococcota</taxon>
        <taxon>Polyangia</taxon>
        <taxon>Haliangiales</taxon>
        <taxon>Kofleriaceae</taxon>
        <taxon>Haliangium</taxon>
    </lineage>
</organism>
<dbReference type="RefSeq" id="WP_012829726.1">
    <property type="nucleotide sequence ID" value="NC_013440.1"/>
</dbReference>
<dbReference type="GO" id="GO:0050660">
    <property type="term" value="F:flavin adenine dinucleotide binding"/>
    <property type="evidence" value="ECO:0007669"/>
    <property type="project" value="UniProtKB-UniRule"/>
</dbReference>
<keyword evidence="8 10" id="KW-0521">NADP</keyword>
<comment type="catalytic activity">
    <reaction evidence="10">
        <text>uridine(54) in tRNA + (6R)-5,10-methylene-5,6,7,8-tetrahydrofolate + NADH + H(+) = 5-methyluridine(54) in tRNA + (6S)-5,6,7,8-tetrahydrofolate + NAD(+)</text>
        <dbReference type="Rhea" id="RHEA:16873"/>
        <dbReference type="Rhea" id="RHEA-COMP:10167"/>
        <dbReference type="Rhea" id="RHEA-COMP:10193"/>
        <dbReference type="ChEBI" id="CHEBI:15378"/>
        <dbReference type="ChEBI" id="CHEBI:15636"/>
        <dbReference type="ChEBI" id="CHEBI:57453"/>
        <dbReference type="ChEBI" id="CHEBI:57540"/>
        <dbReference type="ChEBI" id="CHEBI:57945"/>
        <dbReference type="ChEBI" id="CHEBI:65315"/>
        <dbReference type="ChEBI" id="CHEBI:74447"/>
        <dbReference type="EC" id="2.1.1.74"/>
    </reaction>
</comment>
<dbReference type="OrthoDB" id="9803114at2"/>
<dbReference type="PROSITE" id="PS51257">
    <property type="entry name" value="PROKAR_LIPOPROTEIN"/>
    <property type="match status" value="1"/>
</dbReference>
<feature type="compositionally biased region" description="Polar residues" evidence="11">
    <location>
        <begin position="213"/>
        <end position="224"/>
    </location>
</feature>
<feature type="binding site" evidence="10">
    <location>
        <begin position="18"/>
        <end position="23"/>
    </location>
    <ligand>
        <name>FAD</name>
        <dbReference type="ChEBI" id="CHEBI:57692"/>
    </ligand>
</feature>
<keyword evidence="2 10" id="KW-0963">Cytoplasm</keyword>
<comment type="similarity">
    <text evidence="10">Belongs to the MnmG family. TrmFO subfamily.</text>
</comment>
<comment type="catalytic activity">
    <reaction evidence="10">
        <text>uridine(54) in tRNA + (6R)-5,10-methylene-5,6,7,8-tetrahydrofolate + NADPH + H(+) = 5-methyluridine(54) in tRNA + (6S)-5,6,7,8-tetrahydrofolate + NADP(+)</text>
        <dbReference type="Rhea" id="RHEA:62372"/>
        <dbReference type="Rhea" id="RHEA-COMP:10167"/>
        <dbReference type="Rhea" id="RHEA-COMP:10193"/>
        <dbReference type="ChEBI" id="CHEBI:15378"/>
        <dbReference type="ChEBI" id="CHEBI:15636"/>
        <dbReference type="ChEBI" id="CHEBI:57453"/>
        <dbReference type="ChEBI" id="CHEBI:57783"/>
        <dbReference type="ChEBI" id="CHEBI:58349"/>
        <dbReference type="ChEBI" id="CHEBI:65315"/>
        <dbReference type="ChEBI" id="CHEBI:74447"/>
        <dbReference type="EC" id="2.1.1.74"/>
    </reaction>
</comment>
<evidence type="ECO:0000256" key="11">
    <source>
        <dbReference type="SAM" id="MobiDB-lite"/>
    </source>
</evidence>
<feature type="domain" description="MnmG N-terminal" evidence="12">
    <location>
        <begin position="13"/>
        <end position="191"/>
    </location>
</feature>
<evidence type="ECO:0000256" key="4">
    <source>
        <dbReference type="ARBA" id="ARBA00022630"/>
    </source>
</evidence>
<comment type="subcellular location">
    <subcellularLocation>
        <location evidence="10">Cytoplasm</location>
    </subcellularLocation>
</comment>
<dbReference type="InterPro" id="IPR004417">
    <property type="entry name" value="TrmFO"/>
</dbReference>
<dbReference type="KEGG" id="hoh:Hoch_4637"/>
<evidence type="ECO:0000256" key="5">
    <source>
        <dbReference type="ARBA" id="ARBA00022679"/>
    </source>
</evidence>
<dbReference type="EC" id="2.1.1.74" evidence="10"/>
<dbReference type="Pfam" id="PF01134">
    <property type="entry name" value="GIDA"/>
    <property type="match status" value="2"/>
</dbReference>
<gene>
    <name evidence="10" type="primary">trmFO</name>
    <name evidence="13" type="ordered locus">Hoch_4637</name>
</gene>
<keyword evidence="6 10" id="KW-0819">tRNA processing</keyword>
<proteinExistence type="inferred from homology"/>
<dbReference type="GO" id="GO:0005829">
    <property type="term" value="C:cytosol"/>
    <property type="evidence" value="ECO:0007669"/>
    <property type="project" value="TreeGrafter"/>
</dbReference>
<comment type="cofactor">
    <cofactor evidence="1 10">
        <name>FAD</name>
        <dbReference type="ChEBI" id="CHEBI:57692"/>
    </cofactor>
</comment>
<dbReference type="eggNOG" id="COG1206">
    <property type="taxonomic scope" value="Bacteria"/>
</dbReference>
<name>D0LRA0_HALO1</name>
<feature type="compositionally biased region" description="Basic and acidic residues" evidence="11">
    <location>
        <begin position="185"/>
        <end position="194"/>
    </location>
</feature>
<dbReference type="GO" id="GO:0047151">
    <property type="term" value="F:tRNA (uracil(54)-C5)-methyltransferase activity, 5,10-methylenetetrahydrofolate-dependent"/>
    <property type="evidence" value="ECO:0007669"/>
    <property type="project" value="UniProtKB-UniRule"/>
</dbReference>
<dbReference type="Gene3D" id="3.50.50.60">
    <property type="entry name" value="FAD/NAD(P)-binding domain"/>
    <property type="match status" value="2"/>
</dbReference>
<dbReference type="InterPro" id="IPR002218">
    <property type="entry name" value="MnmG-rel"/>
</dbReference>
<evidence type="ECO:0000256" key="8">
    <source>
        <dbReference type="ARBA" id="ARBA00022857"/>
    </source>
</evidence>
<keyword evidence="5 10" id="KW-0808">Transferase</keyword>
<dbReference type="AlphaFoldDB" id="D0LRA0"/>
<evidence type="ECO:0000256" key="9">
    <source>
        <dbReference type="ARBA" id="ARBA00023027"/>
    </source>
</evidence>
<accession>D0LRA0</accession>
<protein>
    <recommendedName>
        <fullName evidence="10">Methylenetetrahydrofolate--tRNA-(uracil-5-)-methyltransferase TrmFO</fullName>
        <ecNumber evidence="10">2.1.1.74</ecNumber>
    </recommendedName>
    <alternativeName>
        <fullName evidence="10">Folate-dependent tRNA (uracil-5-)-methyltransferase</fullName>
    </alternativeName>
    <alternativeName>
        <fullName evidence="10">Folate-dependent tRNA(M-5-U54)-methyltransferase</fullName>
    </alternativeName>
</protein>
<feature type="domain" description="MnmG N-terminal" evidence="12">
    <location>
        <begin position="226"/>
        <end position="413"/>
    </location>
</feature>
<dbReference type="GO" id="GO:0002098">
    <property type="term" value="P:tRNA wobble uridine modification"/>
    <property type="evidence" value="ECO:0007669"/>
    <property type="project" value="TreeGrafter"/>
</dbReference>
<dbReference type="SUPFAM" id="SSF51905">
    <property type="entry name" value="FAD/NAD(P)-binding domain"/>
    <property type="match status" value="1"/>
</dbReference>
<evidence type="ECO:0000256" key="1">
    <source>
        <dbReference type="ARBA" id="ARBA00001974"/>
    </source>
</evidence>
<evidence type="ECO:0000256" key="6">
    <source>
        <dbReference type="ARBA" id="ARBA00022694"/>
    </source>
</evidence>
<evidence type="ECO:0000313" key="14">
    <source>
        <dbReference type="Proteomes" id="UP000001880"/>
    </source>
</evidence>
<dbReference type="HOGENOM" id="CLU_033057_1_0_7"/>
<evidence type="ECO:0000259" key="12">
    <source>
        <dbReference type="Pfam" id="PF01134"/>
    </source>
</evidence>
<dbReference type="HAMAP" id="MF_01037">
    <property type="entry name" value="TrmFO"/>
    <property type="match status" value="1"/>
</dbReference>
<reference evidence="13 14" key="1">
    <citation type="journal article" date="2010" name="Stand. Genomic Sci.">
        <title>Complete genome sequence of Haliangium ochraceum type strain (SMP-2).</title>
        <authorList>
            <consortium name="US DOE Joint Genome Institute (JGI-PGF)"/>
            <person name="Ivanova N."/>
            <person name="Daum C."/>
            <person name="Lang E."/>
            <person name="Abt B."/>
            <person name="Kopitz M."/>
            <person name="Saunders E."/>
            <person name="Lapidus A."/>
            <person name="Lucas S."/>
            <person name="Glavina Del Rio T."/>
            <person name="Nolan M."/>
            <person name="Tice H."/>
            <person name="Copeland A."/>
            <person name="Cheng J.F."/>
            <person name="Chen F."/>
            <person name="Bruce D."/>
            <person name="Goodwin L."/>
            <person name="Pitluck S."/>
            <person name="Mavromatis K."/>
            <person name="Pati A."/>
            <person name="Mikhailova N."/>
            <person name="Chen A."/>
            <person name="Palaniappan K."/>
            <person name="Land M."/>
            <person name="Hauser L."/>
            <person name="Chang Y.J."/>
            <person name="Jeffries C.D."/>
            <person name="Detter J.C."/>
            <person name="Brettin T."/>
            <person name="Rohde M."/>
            <person name="Goker M."/>
            <person name="Bristow J."/>
            <person name="Markowitz V."/>
            <person name="Eisen J.A."/>
            <person name="Hugenholtz P."/>
            <person name="Kyrpides N.C."/>
            <person name="Klenk H.P."/>
        </authorList>
    </citation>
    <scope>NUCLEOTIDE SEQUENCE [LARGE SCALE GENOMIC DNA]</scope>
    <source>
        <strain evidence="14">DSM 14365 / CIP 107738 / JCM 11303 / AJ 13395 / SMP-2</strain>
    </source>
</reference>